<proteinExistence type="predicted"/>
<evidence type="ECO:0000313" key="1">
    <source>
        <dbReference type="EMBL" id="SEK29520.1"/>
    </source>
</evidence>
<sequence length="66" mass="7064">MACAACADSLDHCHGTLIVHRTDPAECTEEHCADLALMRHPLVLDCADVPLGCRCAEDASQRSRAS</sequence>
<dbReference type="RefSeq" id="WP_072752652.1">
    <property type="nucleotide sequence ID" value="NZ_FOAW01000001.1"/>
</dbReference>
<keyword evidence="2" id="KW-1185">Reference proteome</keyword>
<dbReference type="EMBL" id="FOAW01000001">
    <property type="protein sequence ID" value="SEK29520.1"/>
    <property type="molecule type" value="Genomic_DNA"/>
</dbReference>
<dbReference type="OrthoDB" id="3629104at2"/>
<protein>
    <submittedName>
        <fullName evidence="1">Uncharacterized protein</fullName>
    </submittedName>
</protein>
<evidence type="ECO:0000313" key="2">
    <source>
        <dbReference type="Proteomes" id="UP000198677"/>
    </source>
</evidence>
<name>A0A1H7FZB2_9NOCA</name>
<dbReference type="Proteomes" id="UP000198677">
    <property type="component" value="Unassembled WGS sequence"/>
</dbReference>
<organism evidence="1 2">
    <name type="scientific">Rhodococcus maanshanensis</name>
    <dbReference type="NCBI Taxonomy" id="183556"/>
    <lineage>
        <taxon>Bacteria</taxon>
        <taxon>Bacillati</taxon>
        <taxon>Actinomycetota</taxon>
        <taxon>Actinomycetes</taxon>
        <taxon>Mycobacteriales</taxon>
        <taxon>Nocardiaceae</taxon>
        <taxon>Rhodococcus</taxon>
    </lineage>
</organism>
<accession>A0A1H7FZB2</accession>
<dbReference type="AlphaFoldDB" id="A0A1H7FZB2"/>
<gene>
    <name evidence="1" type="ORF">SAMN05444583_101285</name>
</gene>
<reference evidence="2" key="1">
    <citation type="submission" date="2016-10" db="EMBL/GenBank/DDBJ databases">
        <authorList>
            <person name="Varghese N."/>
            <person name="Submissions S."/>
        </authorList>
    </citation>
    <scope>NUCLEOTIDE SEQUENCE [LARGE SCALE GENOMIC DNA]</scope>
    <source>
        <strain evidence="2">DSM 44675</strain>
    </source>
</reference>